<evidence type="ECO:0000256" key="4">
    <source>
        <dbReference type="ARBA" id="ARBA00022598"/>
    </source>
</evidence>
<dbReference type="PIRSF" id="PIRSF001563">
    <property type="entry name" value="Folylpolyglu_synth"/>
    <property type="match status" value="1"/>
</dbReference>
<evidence type="ECO:0000256" key="6">
    <source>
        <dbReference type="ARBA" id="ARBA00022741"/>
    </source>
</evidence>
<dbReference type="GO" id="GO:0008841">
    <property type="term" value="F:dihydrofolate synthase activity"/>
    <property type="evidence" value="ECO:0007669"/>
    <property type="project" value="TreeGrafter"/>
</dbReference>
<name>A0A9D1WSI3_9FIRM</name>
<dbReference type="SUPFAM" id="SSF53244">
    <property type="entry name" value="MurD-like peptide ligases, peptide-binding domain"/>
    <property type="match status" value="1"/>
</dbReference>
<dbReference type="SUPFAM" id="SSF53623">
    <property type="entry name" value="MurD-like peptide ligases, catalytic domain"/>
    <property type="match status" value="1"/>
</dbReference>
<dbReference type="GO" id="GO:0005737">
    <property type="term" value="C:cytoplasm"/>
    <property type="evidence" value="ECO:0007669"/>
    <property type="project" value="TreeGrafter"/>
</dbReference>
<dbReference type="Pfam" id="PF02875">
    <property type="entry name" value="Mur_ligase_C"/>
    <property type="match status" value="1"/>
</dbReference>
<sequence length="425" mass="45142">MTEQEAIRYIHSFQRFSARPTLERIRRLLALLGNPQDRLRVVHVAGTNGKGSVCAMTAAALTQAGYRTGLFLSPYVLEFRERMQLDGRMIPPEELAEQVERVRPLAQQVEDLNEFELITAMGYDWFCRKGCDVAVIETGLGGAFDATNAVAHPLVSVITSIGLDHTAVLGDTVEQIARAKAGIIKPGAPVVCAPGQPDGAFAVLLEAAAQAGVPVLTPSLAAAEDPAFSLEGTRFHYDGQALFIGMPGRYQLANALTAYTALDCLRTRRGFDRLTPEAVARGLAQARLPARMEVLQREPLVLLDGAHNPPGAQALAQALSLVGDRPVTAVMGVLADKDSGGVLEQLAPHLRRVITVTPDSPRALPAHELAARAGALGLDASAAHGGREALDLAVAVAAREGGAVLICGSLYLAAQLRRLFLQPEA</sequence>
<dbReference type="GO" id="GO:0046872">
    <property type="term" value="F:metal ion binding"/>
    <property type="evidence" value="ECO:0007669"/>
    <property type="project" value="UniProtKB-KW"/>
</dbReference>
<dbReference type="InterPro" id="IPR036615">
    <property type="entry name" value="Mur_ligase_C_dom_sf"/>
</dbReference>
<dbReference type="InterPro" id="IPR001645">
    <property type="entry name" value="Folylpolyglutamate_synth"/>
</dbReference>
<accession>A0A9D1WSI3</accession>
<comment type="cofactor">
    <cofactor evidence="1">
        <name>Mg(2+)</name>
        <dbReference type="ChEBI" id="CHEBI:18420"/>
    </cofactor>
</comment>
<proteinExistence type="inferred from homology"/>
<dbReference type="PANTHER" id="PTHR11136">
    <property type="entry name" value="FOLYLPOLYGLUTAMATE SYNTHASE-RELATED"/>
    <property type="match status" value="1"/>
</dbReference>
<keyword evidence="4 11" id="KW-0436">Ligase</keyword>
<dbReference type="PANTHER" id="PTHR11136:SF0">
    <property type="entry name" value="DIHYDROFOLATE SYNTHETASE-RELATED"/>
    <property type="match status" value="1"/>
</dbReference>
<dbReference type="EMBL" id="DXES01000155">
    <property type="protein sequence ID" value="HIX66000.1"/>
    <property type="molecule type" value="Genomic_DNA"/>
</dbReference>
<comment type="similarity">
    <text evidence="2 11">Belongs to the folylpolyglutamate synthase family.</text>
</comment>
<evidence type="ECO:0000313" key="14">
    <source>
        <dbReference type="EMBL" id="HIX66000.1"/>
    </source>
</evidence>
<dbReference type="Pfam" id="PF08245">
    <property type="entry name" value="Mur_ligase_M"/>
    <property type="match status" value="1"/>
</dbReference>
<dbReference type="AlphaFoldDB" id="A0A9D1WSI3"/>
<feature type="domain" description="Mur ligase C-terminal" evidence="12">
    <location>
        <begin position="291"/>
        <end position="409"/>
    </location>
</feature>
<dbReference type="FunFam" id="3.40.1190.10:FF:000011">
    <property type="entry name" value="Folylpolyglutamate synthase/dihydrofolate synthase"/>
    <property type="match status" value="1"/>
</dbReference>
<keyword evidence="8" id="KW-0460">Magnesium</keyword>
<evidence type="ECO:0000256" key="9">
    <source>
        <dbReference type="ARBA" id="ARBA00030592"/>
    </source>
</evidence>
<keyword evidence="7 11" id="KW-0067">ATP-binding</keyword>
<dbReference type="Gene3D" id="3.40.1190.10">
    <property type="entry name" value="Mur-like, catalytic domain"/>
    <property type="match status" value="1"/>
</dbReference>
<dbReference type="Gene3D" id="3.90.190.20">
    <property type="entry name" value="Mur ligase, C-terminal domain"/>
    <property type="match status" value="1"/>
</dbReference>
<evidence type="ECO:0000256" key="11">
    <source>
        <dbReference type="PIRNR" id="PIRNR001563"/>
    </source>
</evidence>
<keyword evidence="6 11" id="KW-0547">Nucleotide-binding</keyword>
<evidence type="ECO:0000256" key="3">
    <source>
        <dbReference type="ARBA" id="ARBA00013025"/>
    </source>
</evidence>
<organism evidence="14 15">
    <name type="scientific">Candidatus Anaerotruncus excrementipullorum</name>
    <dbReference type="NCBI Taxonomy" id="2838465"/>
    <lineage>
        <taxon>Bacteria</taxon>
        <taxon>Bacillati</taxon>
        <taxon>Bacillota</taxon>
        <taxon>Clostridia</taxon>
        <taxon>Eubacteriales</taxon>
        <taxon>Oscillospiraceae</taxon>
        <taxon>Anaerotruncus</taxon>
    </lineage>
</organism>
<dbReference type="Proteomes" id="UP000886800">
    <property type="component" value="Unassembled WGS sequence"/>
</dbReference>
<dbReference type="InterPro" id="IPR013221">
    <property type="entry name" value="Mur_ligase_cen"/>
</dbReference>
<protein>
    <recommendedName>
        <fullName evidence="3">tetrahydrofolate synthase</fullName>
        <ecNumber evidence="3">6.3.2.17</ecNumber>
    </recommendedName>
    <alternativeName>
        <fullName evidence="9">Tetrahydrofolylpolyglutamate synthase</fullName>
    </alternativeName>
</protein>
<evidence type="ECO:0000256" key="5">
    <source>
        <dbReference type="ARBA" id="ARBA00022723"/>
    </source>
</evidence>
<evidence type="ECO:0000256" key="1">
    <source>
        <dbReference type="ARBA" id="ARBA00001946"/>
    </source>
</evidence>
<dbReference type="InterPro" id="IPR036565">
    <property type="entry name" value="Mur-like_cat_sf"/>
</dbReference>
<evidence type="ECO:0000313" key="15">
    <source>
        <dbReference type="Proteomes" id="UP000886800"/>
    </source>
</evidence>
<evidence type="ECO:0000256" key="2">
    <source>
        <dbReference type="ARBA" id="ARBA00008276"/>
    </source>
</evidence>
<keyword evidence="5" id="KW-0479">Metal-binding</keyword>
<comment type="caution">
    <text evidence="14">The sequence shown here is derived from an EMBL/GenBank/DDBJ whole genome shotgun (WGS) entry which is preliminary data.</text>
</comment>
<evidence type="ECO:0000259" key="12">
    <source>
        <dbReference type="Pfam" id="PF02875"/>
    </source>
</evidence>
<feature type="domain" description="Mur ligase central" evidence="13">
    <location>
        <begin position="44"/>
        <end position="261"/>
    </location>
</feature>
<comment type="catalytic activity">
    <reaction evidence="10">
        <text>(6S)-5,6,7,8-tetrahydrofolyl-(gamma-L-Glu)(n) + L-glutamate + ATP = (6S)-5,6,7,8-tetrahydrofolyl-(gamma-L-Glu)(n+1) + ADP + phosphate + H(+)</text>
        <dbReference type="Rhea" id="RHEA:10580"/>
        <dbReference type="Rhea" id="RHEA-COMP:14738"/>
        <dbReference type="Rhea" id="RHEA-COMP:14740"/>
        <dbReference type="ChEBI" id="CHEBI:15378"/>
        <dbReference type="ChEBI" id="CHEBI:29985"/>
        <dbReference type="ChEBI" id="CHEBI:30616"/>
        <dbReference type="ChEBI" id="CHEBI:43474"/>
        <dbReference type="ChEBI" id="CHEBI:141005"/>
        <dbReference type="ChEBI" id="CHEBI:456216"/>
        <dbReference type="EC" id="6.3.2.17"/>
    </reaction>
</comment>
<evidence type="ECO:0000256" key="7">
    <source>
        <dbReference type="ARBA" id="ARBA00022840"/>
    </source>
</evidence>
<evidence type="ECO:0000256" key="10">
    <source>
        <dbReference type="ARBA" id="ARBA00047493"/>
    </source>
</evidence>
<evidence type="ECO:0000256" key="8">
    <source>
        <dbReference type="ARBA" id="ARBA00022842"/>
    </source>
</evidence>
<dbReference type="InterPro" id="IPR004101">
    <property type="entry name" value="Mur_ligase_C"/>
</dbReference>
<dbReference type="NCBIfam" id="TIGR01499">
    <property type="entry name" value="folC"/>
    <property type="match status" value="1"/>
</dbReference>
<dbReference type="EC" id="6.3.2.17" evidence="3"/>
<gene>
    <name evidence="14" type="ORF">H9736_07095</name>
</gene>
<evidence type="ECO:0000259" key="13">
    <source>
        <dbReference type="Pfam" id="PF08245"/>
    </source>
</evidence>
<dbReference type="GO" id="GO:0005524">
    <property type="term" value="F:ATP binding"/>
    <property type="evidence" value="ECO:0007669"/>
    <property type="project" value="UniProtKB-KW"/>
</dbReference>
<reference evidence="14" key="1">
    <citation type="journal article" date="2021" name="PeerJ">
        <title>Extensive microbial diversity within the chicken gut microbiome revealed by metagenomics and culture.</title>
        <authorList>
            <person name="Gilroy R."/>
            <person name="Ravi A."/>
            <person name="Getino M."/>
            <person name="Pursley I."/>
            <person name="Horton D.L."/>
            <person name="Alikhan N.F."/>
            <person name="Baker D."/>
            <person name="Gharbi K."/>
            <person name="Hall N."/>
            <person name="Watson M."/>
            <person name="Adriaenssens E.M."/>
            <person name="Foster-Nyarko E."/>
            <person name="Jarju S."/>
            <person name="Secka A."/>
            <person name="Antonio M."/>
            <person name="Oren A."/>
            <person name="Chaudhuri R.R."/>
            <person name="La Ragione R."/>
            <person name="Hildebrand F."/>
            <person name="Pallen M.J."/>
        </authorList>
    </citation>
    <scope>NUCLEOTIDE SEQUENCE</scope>
    <source>
        <strain evidence="14">CHK188-5543</strain>
    </source>
</reference>
<reference evidence="14" key="2">
    <citation type="submission" date="2021-04" db="EMBL/GenBank/DDBJ databases">
        <authorList>
            <person name="Gilroy R."/>
        </authorList>
    </citation>
    <scope>NUCLEOTIDE SEQUENCE</scope>
    <source>
        <strain evidence="14">CHK188-5543</strain>
    </source>
</reference>
<dbReference type="GO" id="GO:0004326">
    <property type="term" value="F:tetrahydrofolylpolyglutamate synthase activity"/>
    <property type="evidence" value="ECO:0007669"/>
    <property type="project" value="UniProtKB-EC"/>
</dbReference>